<protein>
    <submittedName>
        <fullName evidence="1">ABC-type sugar transport system periplasmic component</fullName>
    </submittedName>
</protein>
<dbReference type="EMBL" id="BBMN01000004">
    <property type="protein sequence ID" value="GAL04287.1"/>
    <property type="molecule type" value="Genomic_DNA"/>
</dbReference>
<dbReference type="Gene3D" id="3.40.190.10">
    <property type="entry name" value="Periplasmic binding protein-like II"/>
    <property type="match status" value="2"/>
</dbReference>
<keyword evidence="1" id="KW-0762">Sugar transport</keyword>
<keyword evidence="1" id="KW-0813">Transport</keyword>
<dbReference type="AlphaFoldDB" id="A0A090R9K5"/>
<evidence type="ECO:0000313" key="2">
    <source>
        <dbReference type="Proteomes" id="UP000029227"/>
    </source>
</evidence>
<dbReference type="Proteomes" id="UP000029227">
    <property type="component" value="Unassembled WGS sequence"/>
</dbReference>
<comment type="caution">
    <text evidence="1">The sequence shown here is derived from an EMBL/GenBank/DDBJ whole genome shotgun (WGS) entry which is preliminary data.</text>
</comment>
<dbReference type="eggNOG" id="COG1653">
    <property type="taxonomic scope" value="Bacteria"/>
</dbReference>
<dbReference type="STRING" id="754436.JCM19237_959"/>
<accession>A0A090R9K5</accession>
<proteinExistence type="predicted"/>
<sequence length="76" mass="7951">MDIDLTPFDQCAKDAMSAFKQTAVTGGLVPSVSHGIATTSYVQGAIFDVVSQFFNAKTADPVKAADKLARAIKAAM</sequence>
<name>A0A090R9K5_9GAMM</name>
<gene>
    <name evidence="1" type="ORF">JCM19237_959</name>
</gene>
<organism evidence="1 2">
    <name type="scientific">Photobacterium aphoticum</name>
    <dbReference type="NCBI Taxonomy" id="754436"/>
    <lineage>
        <taxon>Bacteria</taxon>
        <taxon>Pseudomonadati</taxon>
        <taxon>Pseudomonadota</taxon>
        <taxon>Gammaproteobacteria</taxon>
        <taxon>Vibrionales</taxon>
        <taxon>Vibrionaceae</taxon>
        <taxon>Photobacterium</taxon>
    </lineage>
</organism>
<reference evidence="1 2" key="1">
    <citation type="journal article" date="2014" name="Genome Announc.">
        <title>Draft Genome Sequences of Two Vibrionaceae Species, Vibrio ponticus C121 and Photobacterium aphoticum C119, Isolated as Coral Reef Microbiota.</title>
        <authorList>
            <person name="Al-saari N."/>
            <person name="Meirelles P.M."/>
            <person name="Mino S."/>
            <person name="Suda W."/>
            <person name="Oshima K."/>
            <person name="Hattori M."/>
            <person name="Ohkuma M."/>
            <person name="Thompson F.L."/>
            <person name="Gomez-Gil B."/>
            <person name="Sawabe T."/>
            <person name="Sawabe T."/>
        </authorList>
    </citation>
    <scope>NUCLEOTIDE SEQUENCE [LARGE SCALE GENOMIC DNA]</scope>
    <source>
        <strain evidence="1 2">JCM 19237</strain>
    </source>
</reference>
<evidence type="ECO:0000313" key="1">
    <source>
        <dbReference type="EMBL" id="GAL04287.1"/>
    </source>
</evidence>